<dbReference type="PANTHER" id="PTHR12149">
    <property type="entry name" value="FRUCTOSAMINE 3 KINASE-RELATED PROTEIN"/>
    <property type="match status" value="1"/>
</dbReference>
<accession>A0A1H7R7B3</accession>
<dbReference type="PIRSF" id="PIRSF006221">
    <property type="entry name" value="Ketosamine-3-kinase"/>
    <property type="match status" value="1"/>
</dbReference>
<dbReference type="SUPFAM" id="SSF56112">
    <property type="entry name" value="Protein kinase-like (PK-like)"/>
    <property type="match status" value="1"/>
</dbReference>
<keyword evidence="2" id="KW-0808">Transferase</keyword>
<dbReference type="InterPro" id="IPR011009">
    <property type="entry name" value="Kinase-like_dom_sf"/>
</dbReference>
<reference evidence="4" key="1">
    <citation type="submission" date="2016-10" db="EMBL/GenBank/DDBJ databases">
        <authorList>
            <person name="Varghese N."/>
            <person name="Submissions S."/>
        </authorList>
    </citation>
    <scope>NUCLEOTIDE SEQUENCE [LARGE SCALE GENOMIC DNA]</scope>
    <source>
        <strain evidence="4">DSM 241</strain>
    </source>
</reference>
<dbReference type="Pfam" id="PF03881">
    <property type="entry name" value="Fructosamin_kin"/>
    <property type="match status" value="1"/>
</dbReference>
<dbReference type="STRING" id="1396821.SAMN05444515_1212"/>
<protein>
    <submittedName>
        <fullName evidence="3">Fructosamine-3-kinase</fullName>
    </submittedName>
</protein>
<evidence type="ECO:0000313" key="3">
    <source>
        <dbReference type="EMBL" id="SEL56012.1"/>
    </source>
</evidence>
<evidence type="ECO:0000313" key="4">
    <source>
        <dbReference type="Proteomes" id="UP000199256"/>
    </source>
</evidence>
<dbReference type="Proteomes" id="UP000199256">
    <property type="component" value="Unassembled WGS sequence"/>
</dbReference>
<dbReference type="EMBL" id="FOAA01000021">
    <property type="protein sequence ID" value="SEL56012.1"/>
    <property type="molecule type" value="Genomic_DNA"/>
</dbReference>
<dbReference type="GO" id="GO:0016301">
    <property type="term" value="F:kinase activity"/>
    <property type="evidence" value="ECO:0007669"/>
    <property type="project" value="UniProtKB-UniRule"/>
</dbReference>
<evidence type="ECO:0000256" key="1">
    <source>
        <dbReference type="ARBA" id="ARBA00009460"/>
    </source>
</evidence>
<dbReference type="RefSeq" id="WP_090255455.1">
    <property type="nucleotide sequence ID" value="NZ_FOAA01000021.1"/>
</dbReference>
<name>A0A1H7R7B3_9GAMM</name>
<dbReference type="AlphaFoldDB" id="A0A1H7R7B3"/>
<dbReference type="PANTHER" id="PTHR12149:SF8">
    <property type="entry name" value="PROTEIN-RIBULOSAMINE 3-KINASE"/>
    <property type="match status" value="1"/>
</dbReference>
<keyword evidence="2 3" id="KW-0418">Kinase</keyword>
<sequence>MTLWQNLSHQITQASGKAFTLKNYRGAGGGCINEAAVLEGKEGRSFFVKLNRPELEDMFAAEAEGLQALGEPGEIRVPTPLCHGITDGRSYLIMEHIPLGGPRHSRVFGEQLARLHQHTQPRHGWHRDNTIGSTPQINTWSNDWVHFWREHRLGYQVERARSQGAGQTLVEAVEELMESLPAFFQDYQPQASVLHGDLWGGNHDSDAQGNPVIFDPAVYYGDRETDVAMTELFGGCDRDFYAAYDATWPRDPGYGVRKDLYNLYHLLNHFNLFGGGYAGQSERLARRLLAEVRG</sequence>
<dbReference type="Gene3D" id="3.30.200.20">
    <property type="entry name" value="Phosphorylase Kinase, domain 1"/>
    <property type="match status" value="1"/>
</dbReference>
<keyword evidence="4" id="KW-1185">Reference proteome</keyword>
<proteinExistence type="inferred from homology"/>
<dbReference type="InterPro" id="IPR016477">
    <property type="entry name" value="Fructo-/Ketosamine-3-kinase"/>
</dbReference>
<comment type="similarity">
    <text evidence="1 2">Belongs to the fructosamine kinase family.</text>
</comment>
<evidence type="ECO:0000256" key="2">
    <source>
        <dbReference type="PIRNR" id="PIRNR006221"/>
    </source>
</evidence>
<dbReference type="OrthoDB" id="5291879at2"/>
<organism evidence="3 4">
    <name type="scientific">Ectothiorhodospira marina</name>
    <dbReference type="NCBI Taxonomy" id="1396821"/>
    <lineage>
        <taxon>Bacteria</taxon>
        <taxon>Pseudomonadati</taxon>
        <taxon>Pseudomonadota</taxon>
        <taxon>Gammaproteobacteria</taxon>
        <taxon>Chromatiales</taxon>
        <taxon>Ectothiorhodospiraceae</taxon>
        <taxon>Ectothiorhodospira</taxon>
    </lineage>
</organism>
<dbReference type="Gene3D" id="3.90.1200.10">
    <property type="match status" value="1"/>
</dbReference>
<gene>
    <name evidence="3" type="ORF">SAMN05444515_1212</name>
</gene>